<accession>A0AAW2KKF0</accession>
<reference evidence="1" key="1">
    <citation type="submission" date="2020-06" db="EMBL/GenBank/DDBJ databases">
        <authorList>
            <person name="Li T."/>
            <person name="Hu X."/>
            <person name="Zhang T."/>
            <person name="Song X."/>
            <person name="Zhang H."/>
            <person name="Dai N."/>
            <person name="Sheng W."/>
            <person name="Hou X."/>
            <person name="Wei L."/>
        </authorList>
    </citation>
    <scope>NUCLEOTIDE SEQUENCE</scope>
    <source>
        <strain evidence="1">G02</strain>
        <tissue evidence="1">Leaf</tissue>
    </source>
</reference>
<protein>
    <submittedName>
        <fullName evidence="1">Uncharacterized protein</fullName>
    </submittedName>
</protein>
<gene>
    <name evidence="1" type="ORF">Sradi_6149200</name>
</gene>
<reference evidence="1" key="2">
    <citation type="journal article" date="2024" name="Plant">
        <title>Genomic evolution and insights into agronomic trait innovations of Sesamum species.</title>
        <authorList>
            <person name="Miao H."/>
            <person name="Wang L."/>
            <person name="Qu L."/>
            <person name="Liu H."/>
            <person name="Sun Y."/>
            <person name="Le M."/>
            <person name="Wang Q."/>
            <person name="Wei S."/>
            <person name="Zheng Y."/>
            <person name="Lin W."/>
            <person name="Duan Y."/>
            <person name="Cao H."/>
            <person name="Xiong S."/>
            <person name="Wang X."/>
            <person name="Wei L."/>
            <person name="Li C."/>
            <person name="Ma Q."/>
            <person name="Ju M."/>
            <person name="Zhao R."/>
            <person name="Li G."/>
            <person name="Mu C."/>
            <person name="Tian Q."/>
            <person name="Mei H."/>
            <person name="Zhang T."/>
            <person name="Gao T."/>
            <person name="Zhang H."/>
        </authorList>
    </citation>
    <scope>NUCLEOTIDE SEQUENCE</scope>
    <source>
        <strain evidence="1">G02</strain>
    </source>
</reference>
<sequence length="57" mass="6468">MANELPANCLSPTIDEYDGTTDSQEDFSRFEIAALLHRYTDEIKCRVFVTTLPMVAQ</sequence>
<evidence type="ECO:0000313" key="1">
    <source>
        <dbReference type="EMBL" id="KAL0307319.1"/>
    </source>
</evidence>
<proteinExistence type="predicted"/>
<comment type="caution">
    <text evidence="1">The sequence shown here is derived from an EMBL/GenBank/DDBJ whole genome shotgun (WGS) entry which is preliminary data.</text>
</comment>
<organism evidence="1">
    <name type="scientific">Sesamum radiatum</name>
    <name type="common">Black benniseed</name>
    <dbReference type="NCBI Taxonomy" id="300843"/>
    <lineage>
        <taxon>Eukaryota</taxon>
        <taxon>Viridiplantae</taxon>
        <taxon>Streptophyta</taxon>
        <taxon>Embryophyta</taxon>
        <taxon>Tracheophyta</taxon>
        <taxon>Spermatophyta</taxon>
        <taxon>Magnoliopsida</taxon>
        <taxon>eudicotyledons</taxon>
        <taxon>Gunneridae</taxon>
        <taxon>Pentapetalae</taxon>
        <taxon>asterids</taxon>
        <taxon>lamiids</taxon>
        <taxon>Lamiales</taxon>
        <taxon>Pedaliaceae</taxon>
        <taxon>Sesamum</taxon>
    </lineage>
</organism>
<name>A0AAW2KKF0_SESRA</name>
<dbReference type="EMBL" id="JACGWJ010000028">
    <property type="protein sequence ID" value="KAL0307319.1"/>
    <property type="molecule type" value="Genomic_DNA"/>
</dbReference>
<dbReference type="AlphaFoldDB" id="A0AAW2KKF0"/>